<dbReference type="AlphaFoldDB" id="A0A9D2K5F5"/>
<dbReference type="InterPro" id="IPR023430">
    <property type="entry name" value="Pept_HybD-like_dom_sf"/>
</dbReference>
<evidence type="ECO:0000256" key="2">
    <source>
        <dbReference type="ARBA" id="ARBA00022801"/>
    </source>
</evidence>
<evidence type="ECO:0000313" key="7">
    <source>
        <dbReference type="Proteomes" id="UP000824101"/>
    </source>
</evidence>
<feature type="propeptide" id="PRO_5039774523" evidence="4">
    <location>
        <begin position="1"/>
        <end position="27"/>
    </location>
</feature>
<proteinExistence type="inferred from homology"/>
<dbReference type="SUPFAM" id="SSF53163">
    <property type="entry name" value="HybD-like"/>
    <property type="match status" value="1"/>
</dbReference>
<comment type="similarity">
    <text evidence="4">Belongs to the peptidase A25 family.</text>
</comment>
<evidence type="ECO:0000256" key="4">
    <source>
        <dbReference type="HAMAP-Rule" id="MF_00626"/>
    </source>
</evidence>
<dbReference type="EC" id="3.4.24.78" evidence="4"/>
<dbReference type="GO" id="GO:0009847">
    <property type="term" value="P:spore germination"/>
    <property type="evidence" value="ECO:0007669"/>
    <property type="project" value="UniProtKB-UniRule"/>
</dbReference>
<protein>
    <recommendedName>
        <fullName evidence="4">Germination protease</fullName>
        <ecNumber evidence="4">3.4.24.78</ecNumber>
    </recommendedName>
    <alternativeName>
        <fullName evidence="4">GPR endopeptidase</fullName>
    </alternativeName>
    <alternativeName>
        <fullName evidence="4">Germination proteinase</fullName>
    </alternativeName>
    <alternativeName>
        <fullName evidence="4">Spore protease</fullName>
    </alternativeName>
</protein>
<dbReference type="HAMAP" id="MF_00626">
    <property type="entry name" value="Germination_prot"/>
    <property type="match status" value="1"/>
</dbReference>
<comment type="subunit">
    <text evidence="4">Homotetramer.</text>
</comment>
<dbReference type="Proteomes" id="UP000824101">
    <property type="component" value="Unassembled WGS sequence"/>
</dbReference>
<keyword evidence="3 4" id="KW-0865">Zymogen</keyword>
<accession>A0A9D2K5F5</accession>
<dbReference type="Gene3D" id="3.40.50.1450">
    <property type="entry name" value="HybD-like"/>
    <property type="match status" value="1"/>
</dbReference>
<reference evidence="6" key="2">
    <citation type="submission" date="2021-04" db="EMBL/GenBank/DDBJ databases">
        <authorList>
            <person name="Gilroy R."/>
        </authorList>
    </citation>
    <scope>NUCLEOTIDE SEQUENCE</scope>
    <source>
        <strain evidence="6">ChiBcec1-1093</strain>
    </source>
</reference>
<sequence>MQVRRTGRKQAPGRTGKRRGRFEVRTDLALESREDVRSGGRDNGIAVREWKEEGGRISLTEVQVKSEKGARAIGKPMGTYLTLETGRPGDQDDGYREDVADELAAGLRRLAGKALKKKDAQGFPGVHVLAVGLGNPYVTPDSLGPRVLGNIRITRSIAEDGDLPVISGIVPGVMAQTGMETAEILRGIIRETKPDLVIAVDALAARSIRRLGTTIQLTDTGIHPGSGVGNHRHGLTEETLGIPVLAVGVPTVVGAAAIAQDTVAAVAAVLEKGGRTRGMGAWLENMGAEEQYRLIREVLGPELSQLYVTPPDIDETVKLLSFTISEGIHRAFYGI</sequence>
<dbReference type="NCBIfam" id="TIGR01441">
    <property type="entry name" value="GPR"/>
    <property type="match status" value="1"/>
</dbReference>
<keyword evidence="1 4" id="KW-0645">Protease</keyword>
<evidence type="ECO:0000256" key="5">
    <source>
        <dbReference type="SAM" id="MobiDB-lite"/>
    </source>
</evidence>
<evidence type="ECO:0000313" key="6">
    <source>
        <dbReference type="EMBL" id="HIZ79820.1"/>
    </source>
</evidence>
<dbReference type="EMBL" id="DXBC01000131">
    <property type="protein sequence ID" value="HIZ79820.1"/>
    <property type="molecule type" value="Genomic_DNA"/>
</dbReference>
<dbReference type="InterPro" id="IPR005080">
    <property type="entry name" value="Peptidase_A25"/>
</dbReference>
<feature type="chain" id="PRO_5039774522" description="Germination protease" evidence="4">
    <location>
        <begin position="28"/>
        <end position="335"/>
    </location>
</feature>
<dbReference type="GO" id="GO:0006508">
    <property type="term" value="P:proteolysis"/>
    <property type="evidence" value="ECO:0007669"/>
    <property type="project" value="UniProtKB-UniRule"/>
</dbReference>
<comment type="caution">
    <text evidence="6">The sequence shown here is derived from an EMBL/GenBank/DDBJ whole genome shotgun (WGS) entry which is preliminary data.</text>
</comment>
<keyword evidence="2 4" id="KW-0378">Hydrolase</keyword>
<dbReference type="GO" id="GO:0004222">
    <property type="term" value="F:metalloendopeptidase activity"/>
    <property type="evidence" value="ECO:0007669"/>
    <property type="project" value="UniProtKB-UniRule"/>
</dbReference>
<gene>
    <name evidence="4 6" type="primary">gpr</name>
    <name evidence="6" type="ORF">IAA17_08545</name>
</gene>
<name>A0A9D2K5F5_9FIRM</name>
<evidence type="ECO:0000256" key="3">
    <source>
        <dbReference type="ARBA" id="ARBA00023145"/>
    </source>
</evidence>
<dbReference type="Pfam" id="PF03418">
    <property type="entry name" value="Peptidase_A25"/>
    <property type="match status" value="1"/>
</dbReference>
<feature type="region of interest" description="Disordered" evidence="5">
    <location>
        <begin position="1"/>
        <end position="23"/>
    </location>
</feature>
<comment type="catalytic activity">
    <reaction evidence="4">
        <text>Endopeptidase action with P4 Glu or Asp, P1 preferably Glu &gt; Asp, P1' hydrophobic and P2' Ala.</text>
        <dbReference type="EC" id="3.4.24.78"/>
    </reaction>
</comment>
<comment type="function">
    <text evidence="4">Initiates the rapid degradation of small, acid-soluble proteins during spore germination.</text>
</comment>
<organism evidence="6 7">
    <name type="scientific">Candidatus Lachnoclostridium stercorigallinarum</name>
    <dbReference type="NCBI Taxonomy" id="2838634"/>
    <lineage>
        <taxon>Bacteria</taxon>
        <taxon>Bacillati</taxon>
        <taxon>Bacillota</taxon>
        <taxon>Clostridia</taxon>
        <taxon>Lachnospirales</taxon>
        <taxon>Lachnospiraceae</taxon>
    </lineage>
</organism>
<reference evidence="6" key="1">
    <citation type="journal article" date="2021" name="PeerJ">
        <title>Extensive microbial diversity within the chicken gut microbiome revealed by metagenomics and culture.</title>
        <authorList>
            <person name="Gilroy R."/>
            <person name="Ravi A."/>
            <person name="Getino M."/>
            <person name="Pursley I."/>
            <person name="Horton D.L."/>
            <person name="Alikhan N.F."/>
            <person name="Baker D."/>
            <person name="Gharbi K."/>
            <person name="Hall N."/>
            <person name="Watson M."/>
            <person name="Adriaenssens E.M."/>
            <person name="Foster-Nyarko E."/>
            <person name="Jarju S."/>
            <person name="Secka A."/>
            <person name="Antonio M."/>
            <person name="Oren A."/>
            <person name="Chaudhuri R.R."/>
            <person name="La Ragione R."/>
            <person name="Hildebrand F."/>
            <person name="Pallen M.J."/>
        </authorList>
    </citation>
    <scope>NUCLEOTIDE SEQUENCE</scope>
    <source>
        <strain evidence="6">ChiBcec1-1093</strain>
    </source>
</reference>
<comment type="PTM">
    <text evidence="4">Autoproteolytically processed. The inactive tetrameric zymogen termed p46 autoprocesses to a smaller form termed p41, which is active only during spore germination.</text>
</comment>
<evidence type="ECO:0000256" key="1">
    <source>
        <dbReference type="ARBA" id="ARBA00022670"/>
    </source>
</evidence>